<sequence length="107" mass="12158">MSDDNFSWLAQWYLTQCDDDWEHSYGVKIDTLDNPGWTLKIDLTDTALDGQAFERVMHGEPSGDLEEWRRTGSWWVASVQGSAFEASCGPLDLSAAIGVFRRWAEQI</sequence>
<proteinExistence type="predicted"/>
<dbReference type="OrthoDB" id="3533713at2"/>
<accession>A0A2T5TY30</accession>
<comment type="caution">
    <text evidence="1">The sequence shown here is derived from an EMBL/GenBank/DDBJ whole genome shotgun (WGS) entry which is preliminary data.</text>
</comment>
<reference evidence="1 2" key="1">
    <citation type="submission" date="2018-04" db="EMBL/GenBank/DDBJ databases">
        <title>Genomic Encyclopedia of Type Strains, Phase III (KMG-III): the genomes of soil and plant-associated and newly described type strains.</title>
        <authorList>
            <person name="Whitman W."/>
        </authorList>
    </citation>
    <scope>NUCLEOTIDE SEQUENCE [LARGE SCALE GENOMIC DNA]</scope>
    <source>
        <strain evidence="1 2">MA-olki</strain>
    </source>
</reference>
<evidence type="ECO:0000313" key="1">
    <source>
        <dbReference type="EMBL" id="PTW44176.1"/>
    </source>
</evidence>
<dbReference type="InterPro" id="IPR028228">
    <property type="entry name" value="Imm53"/>
</dbReference>
<dbReference type="EMBL" id="QAYE01000011">
    <property type="protein sequence ID" value="PTW44176.1"/>
    <property type="molecule type" value="Genomic_DNA"/>
</dbReference>
<dbReference type="Pfam" id="PF15580">
    <property type="entry name" value="Imm53"/>
    <property type="match status" value="1"/>
</dbReference>
<evidence type="ECO:0000313" key="2">
    <source>
        <dbReference type="Proteomes" id="UP000244013"/>
    </source>
</evidence>
<name>A0A2T5TY30_9SPHN</name>
<dbReference type="Proteomes" id="UP000244013">
    <property type="component" value="Unassembled WGS sequence"/>
</dbReference>
<protein>
    <submittedName>
        <fullName evidence="1">Immunity protein 53 of polymorphic toxin system</fullName>
    </submittedName>
</protein>
<dbReference type="AlphaFoldDB" id="A0A2T5TY30"/>
<dbReference type="RefSeq" id="WP_107955707.1">
    <property type="nucleotide sequence ID" value="NZ_QAYE01000011.1"/>
</dbReference>
<gene>
    <name evidence="1" type="ORF">C8J25_11111</name>
</gene>
<dbReference type="GeneID" id="91007554"/>
<organism evidence="1 2">
    <name type="scientific">Sphingomonas faeni</name>
    <dbReference type="NCBI Taxonomy" id="185950"/>
    <lineage>
        <taxon>Bacteria</taxon>
        <taxon>Pseudomonadati</taxon>
        <taxon>Pseudomonadota</taxon>
        <taxon>Alphaproteobacteria</taxon>
        <taxon>Sphingomonadales</taxon>
        <taxon>Sphingomonadaceae</taxon>
        <taxon>Sphingomonas</taxon>
    </lineage>
</organism>